<keyword evidence="9" id="KW-1185">Reference proteome</keyword>
<dbReference type="InterPro" id="IPR040455">
    <property type="entry name" value="Atg6_BARA"/>
</dbReference>
<evidence type="ECO:0000313" key="9">
    <source>
        <dbReference type="Proteomes" id="UP000316726"/>
    </source>
</evidence>
<accession>A0A5B8MXA0</accession>
<dbReference type="InterPro" id="IPR007243">
    <property type="entry name" value="Atg6/Beclin"/>
</dbReference>
<feature type="domain" description="Atg6/beclin coiled-coil" evidence="6">
    <location>
        <begin position="305"/>
        <end position="436"/>
    </location>
</feature>
<dbReference type="PANTHER" id="PTHR12768">
    <property type="entry name" value="BECLIN 1"/>
    <property type="match status" value="1"/>
</dbReference>
<dbReference type="InterPro" id="IPR041691">
    <property type="entry name" value="Atg6/beclin_CC"/>
</dbReference>
<dbReference type="GO" id="GO:0030674">
    <property type="term" value="F:protein-macromolecule adaptor activity"/>
    <property type="evidence" value="ECO:0007669"/>
    <property type="project" value="TreeGrafter"/>
</dbReference>
<dbReference type="AlphaFoldDB" id="A0A5B8MXA0"/>
<evidence type="ECO:0000256" key="1">
    <source>
        <dbReference type="ARBA" id="ARBA00005965"/>
    </source>
</evidence>
<comment type="similarity">
    <text evidence="1">Belongs to the beclin family.</text>
</comment>
<dbReference type="STRING" id="1764295.A0A5B8MXA0"/>
<dbReference type="GO" id="GO:0006995">
    <property type="term" value="P:cellular response to nitrogen starvation"/>
    <property type="evidence" value="ECO:0007669"/>
    <property type="project" value="TreeGrafter"/>
</dbReference>
<dbReference type="OrthoDB" id="20368at2759"/>
<organism evidence="8 9">
    <name type="scientific">Chloropicon primus</name>
    <dbReference type="NCBI Taxonomy" id="1764295"/>
    <lineage>
        <taxon>Eukaryota</taxon>
        <taxon>Viridiplantae</taxon>
        <taxon>Chlorophyta</taxon>
        <taxon>Chloropicophyceae</taxon>
        <taxon>Chloropicales</taxon>
        <taxon>Chloropicaceae</taxon>
        <taxon>Chloropicon</taxon>
    </lineage>
</organism>
<evidence type="ECO:0000259" key="5">
    <source>
        <dbReference type="Pfam" id="PF04111"/>
    </source>
</evidence>
<protein>
    <submittedName>
        <fullName evidence="8">Atg6/Beclin-like autophagy protein</fullName>
    </submittedName>
</protein>
<name>A0A5B8MXA0_9CHLO</name>
<dbReference type="PANTHER" id="PTHR12768:SF4">
    <property type="entry name" value="BECLIN-1"/>
    <property type="match status" value="1"/>
</dbReference>
<dbReference type="Gene3D" id="1.10.418.40">
    <property type="entry name" value="Autophagy protein 6/Beclin 1"/>
    <property type="match status" value="1"/>
</dbReference>
<evidence type="ECO:0000256" key="4">
    <source>
        <dbReference type="SAM" id="MobiDB-lite"/>
    </source>
</evidence>
<dbReference type="GO" id="GO:0034271">
    <property type="term" value="C:phosphatidylinositol 3-kinase complex, class III, type I"/>
    <property type="evidence" value="ECO:0007669"/>
    <property type="project" value="TreeGrafter"/>
</dbReference>
<feature type="compositionally biased region" description="Low complexity" evidence="4">
    <location>
        <begin position="1"/>
        <end position="17"/>
    </location>
</feature>
<feature type="domain" description="Atg6 BARA" evidence="5">
    <location>
        <begin position="440"/>
        <end position="613"/>
    </location>
</feature>
<dbReference type="GO" id="GO:0000423">
    <property type="term" value="P:mitophagy"/>
    <property type="evidence" value="ECO:0007669"/>
    <property type="project" value="TreeGrafter"/>
</dbReference>
<dbReference type="GO" id="GO:0000407">
    <property type="term" value="C:phagophore assembly site"/>
    <property type="evidence" value="ECO:0007669"/>
    <property type="project" value="TreeGrafter"/>
</dbReference>
<feature type="compositionally biased region" description="Gly residues" evidence="4">
    <location>
        <begin position="152"/>
        <end position="164"/>
    </location>
</feature>
<dbReference type="GO" id="GO:0043548">
    <property type="term" value="F:phosphatidylinositol 3-kinase binding"/>
    <property type="evidence" value="ECO:0007669"/>
    <property type="project" value="TreeGrafter"/>
</dbReference>
<evidence type="ECO:0000259" key="6">
    <source>
        <dbReference type="Pfam" id="PF17675"/>
    </source>
</evidence>
<evidence type="ECO:0000313" key="7">
    <source>
        <dbReference type="EMBL" id="CAD9712999.1"/>
    </source>
</evidence>
<dbReference type="EMBL" id="HBHL01002993">
    <property type="protein sequence ID" value="CAD9712999.1"/>
    <property type="molecule type" value="Transcribed_RNA"/>
</dbReference>
<sequence>MSSQSSHSLSSSSFSSSRKSDPGEKQEEEETLQVKGATPTLPALATSPTQTPSRSQHAPDAPGEEAARSPGQATLATSKDKEGAKAPSYLVCQRCNKKKTIKSGESGENENTLVDLPQHVTLNLHRVQSGGRAEGKGGGRTVTGSSGDARLRGGGSRLGQGSGTGLQPNSVFAQGVSSAASSFVLLGGHQDNAHLNLQSHLNRLNLHSQQQHHSGGGERNLGRESGVADSFVDVGTAGSHLGLGSPGYGKQPLVSQVVQVCTHEHAEKLRAVKELLDSFESGDRKGKGHVDGGEGDDGGQEEKFLCGDCAVLLQDEMERMISECELDCQAYQQALVRLEKSGSCSPGQQPLDEAQFEREMAKCREEEEKEEGKIAELERQLEELEAEKLDLKSQTEDLDRTERDYWRRFNHFNFELDAHLEEKAGLVSKIEGACAQLELLKRTNIYNDVFHIWHDGPFGTINSFRLGKTSKIQVEWDEINAAWGQAVLLLHTMASSCDEFEFSQNRLIPMGSYPKVSDGKSTYDLYGPVTQFLTANYDKAMCIFLQCLQEFAVYAKQYDIAHQTKPPFQLPYKIEGDKICSHTIRLRFNMNDKWTKALKYLLANLKVTLVWLTSSGPIGKQQREERNASHE</sequence>
<dbReference type="Pfam" id="PF17675">
    <property type="entry name" value="APG6_N"/>
    <property type="match status" value="1"/>
</dbReference>
<reference evidence="7" key="2">
    <citation type="submission" date="2021-01" db="EMBL/GenBank/DDBJ databases">
        <authorList>
            <person name="Corre E."/>
            <person name="Pelletier E."/>
            <person name="Niang G."/>
            <person name="Scheremetjew M."/>
            <person name="Finn R."/>
            <person name="Kale V."/>
            <person name="Holt S."/>
            <person name="Cochrane G."/>
            <person name="Meng A."/>
            <person name="Brown T."/>
            <person name="Cohen L."/>
        </authorList>
    </citation>
    <scope>NUCLEOTIDE SEQUENCE</scope>
    <source>
        <strain evidence="7">CCMP1205</strain>
    </source>
</reference>
<gene>
    <name evidence="8" type="ORF">A3770_17p79460</name>
    <name evidence="7" type="ORF">CPRI1469_LOCUS1848</name>
</gene>
<proteinExistence type="inferred from homology"/>
<dbReference type="Pfam" id="PF04111">
    <property type="entry name" value="APG6"/>
    <property type="match status" value="1"/>
</dbReference>
<feature type="compositionally biased region" description="Low complexity" evidence="4">
    <location>
        <begin position="37"/>
        <end position="53"/>
    </location>
</feature>
<evidence type="ECO:0000256" key="2">
    <source>
        <dbReference type="ARBA" id="ARBA00023054"/>
    </source>
</evidence>
<dbReference type="Proteomes" id="UP000316726">
    <property type="component" value="Chromosome 17"/>
</dbReference>
<feature type="region of interest" description="Disordered" evidence="4">
    <location>
        <begin position="128"/>
        <end position="166"/>
    </location>
</feature>
<evidence type="ECO:0000313" key="8">
    <source>
        <dbReference type="EMBL" id="QDZ25428.1"/>
    </source>
</evidence>
<dbReference type="GO" id="GO:0034272">
    <property type="term" value="C:phosphatidylinositol 3-kinase complex, class III, type II"/>
    <property type="evidence" value="ECO:0007669"/>
    <property type="project" value="TreeGrafter"/>
</dbReference>
<dbReference type="InterPro" id="IPR038274">
    <property type="entry name" value="Atg6/Beclin_C_sf"/>
</dbReference>
<keyword evidence="2 3" id="KW-0175">Coiled coil</keyword>
<dbReference type="GO" id="GO:0045324">
    <property type="term" value="P:late endosome to vacuole transport"/>
    <property type="evidence" value="ECO:0007669"/>
    <property type="project" value="TreeGrafter"/>
</dbReference>
<feature type="coiled-coil region" evidence="3">
    <location>
        <begin position="321"/>
        <end position="404"/>
    </location>
</feature>
<evidence type="ECO:0000256" key="3">
    <source>
        <dbReference type="SAM" id="Coils"/>
    </source>
</evidence>
<dbReference type="FunFam" id="1.10.418.40:FF:000002">
    <property type="entry name" value="Beclin 1 protein"/>
    <property type="match status" value="1"/>
</dbReference>
<reference evidence="8 9" key="1">
    <citation type="submission" date="2018-07" db="EMBL/GenBank/DDBJ databases">
        <title>The complete nuclear genome of the prasinophyte Chloropicon primus (CCMP1205).</title>
        <authorList>
            <person name="Pombert J.-F."/>
            <person name="Otis C."/>
            <person name="Turmel M."/>
            <person name="Lemieux C."/>
        </authorList>
    </citation>
    <scope>NUCLEOTIDE SEQUENCE [LARGE SCALE GENOMIC DNA]</scope>
    <source>
        <strain evidence="8 9">CCMP1205</strain>
    </source>
</reference>
<dbReference type="EMBL" id="CP031050">
    <property type="protein sequence ID" value="QDZ25428.1"/>
    <property type="molecule type" value="Genomic_DNA"/>
</dbReference>
<feature type="region of interest" description="Disordered" evidence="4">
    <location>
        <begin position="1"/>
        <end position="85"/>
    </location>
</feature>
<dbReference type="GO" id="GO:0000045">
    <property type="term" value="P:autophagosome assembly"/>
    <property type="evidence" value="ECO:0007669"/>
    <property type="project" value="TreeGrafter"/>
</dbReference>